<organism evidence="2 3">
    <name type="scientific">Nocardia panacis</name>
    <dbReference type="NCBI Taxonomy" id="2340916"/>
    <lineage>
        <taxon>Bacteria</taxon>
        <taxon>Bacillati</taxon>
        <taxon>Actinomycetota</taxon>
        <taxon>Actinomycetes</taxon>
        <taxon>Mycobacteriales</taxon>
        <taxon>Nocardiaceae</taxon>
        <taxon>Nocardia</taxon>
    </lineage>
</organism>
<dbReference type="InterPro" id="IPR003115">
    <property type="entry name" value="ParB_N"/>
</dbReference>
<dbReference type="Gene3D" id="3.90.1530.10">
    <property type="entry name" value="Conserved hypothetical protein from pyrococcus furiosus pfu- 392566-001, ParB domain"/>
    <property type="match status" value="1"/>
</dbReference>
<feature type="domain" description="ParB-like N-terminal" evidence="1">
    <location>
        <begin position="2"/>
        <end position="85"/>
    </location>
</feature>
<evidence type="ECO:0000313" key="3">
    <source>
        <dbReference type="Proteomes" id="UP000266677"/>
    </source>
</evidence>
<comment type="caution">
    <text evidence="2">The sequence shown here is derived from an EMBL/GenBank/DDBJ whole genome shotgun (WGS) entry which is preliminary data.</text>
</comment>
<dbReference type="Proteomes" id="UP000266677">
    <property type="component" value="Unassembled WGS sequence"/>
</dbReference>
<dbReference type="Pfam" id="PF02195">
    <property type="entry name" value="ParB_N"/>
    <property type="match status" value="1"/>
</dbReference>
<dbReference type="AlphaFoldDB" id="A0A3A4K9F6"/>
<dbReference type="RefSeq" id="WP_120044163.1">
    <property type="nucleotide sequence ID" value="NZ_QZFU01000041.1"/>
</dbReference>
<dbReference type="SMART" id="SM00470">
    <property type="entry name" value="ParB"/>
    <property type="match status" value="1"/>
</dbReference>
<gene>
    <name evidence="2" type="ORF">D5S18_28240</name>
</gene>
<dbReference type="EMBL" id="QZFU01000041">
    <property type="protein sequence ID" value="RJO69793.1"/>
    <property type="molecule type" value="Genomic_DNA"/>
</dbReference>
<keyword evidence="3" id="KW-1185">Reference proteome</keyword>
<dbReference type="InterPro" id="IPR036086">
    <property type="entry name" value="ParB/Sulfiredoxin_sf"/>
</dbReference>
<evidence type="ECO:0000259" key="1">
    <source>
        <dbReference type="SMART" id="SM00470"/>
    </source>
</evidence>
<protein>
    <recommendedName>
        <fullName evidence="1">ParB-like N-terminal domain-containing protein</fullName>
    </recommendedName>
</protein>
<name>A0A3A4K9F6_9NOCA</name>
<accession>A0A3A4K9F6</accession>
<dbReference type="SUPFAM" id="SSF110849">
    <property type="entry name" value="ParB/Sulfiredoxin"/>
    <property type="match status" value="1"/>
</dbReference>
<evidence type="ECO:0000313" key="2">
    <source>
        <dbReference type="EMBL" id="RJO69793.1"/>
    </source>
</evidence>
<proteinExistence type="predicted"/>
<sequence length="192" mass="21422">MTLVAVSKLTPFPGNPRRGDVPGIAESLKSNGQFRPIVVQKATGYVLAGNHTMQAAISLGWDKIDVHWVDCDHDRAKKIVLADNRLADKGRYDIAALTDLLQDVADLEGTGYTEDELNAMLDQLEPQDPDLLDDKPGLGNPVISYNLIFDDEQQQDVWFEFTKWLKRTYSDKDTVAERLTEYLEATAGERAA</sequence>
<dbReference type="OrthoDB" id="9773060at2"/>
<reference evidence="2" key="1">
    <citation type="submission" date="2018-09" db="EMBL/GenBank/DDBJ databases">
        <title>YIM PH21274 draft genome.</title>
        <authorList>
            <person name="Miao C."/>
        </authorList>
    </citation>
    <scope>NUCLEOTIDE SEQUENCE [LARGE SCALE GENOMIC DNA]</scope>
    <source>
        <strain evidence="2">YIM PH 21724</strain>
    </source>
</reference>